<evidence type="ECO:0000313" key="1">
    <source>
        <dbReference type="EMBL" id="SNS93271.1"/>
    </source>
</evidence>
<dbReference type="AlphaFoldDB" id="A0A239II98"/>
<dbReference type="OrthoDB" id="3627085at2"/>
<protein>
    <recommendedName>
        <fullName evidence="3">Excreted virulence factor EspC, type VII ESX diderm</fullName>
    </recommendedName>
</protein>
<evidence type="ECO:0000313" key="2">
    <source>
        <dbReference type="Proteomes" id="UP000198362"/>
    </source>
</evidence>
<dbReference type="EMBL" id="FZPH01000002">
    <property type="protein sequence ID" value="SNS93271.1"/>
    <property type="molecule type" value="Genomic_DNA"/>
</dbReference>
<evidence type="ECO:0008006" key="3">
    <source>
        <dbReference type="Google" id="ProtNLM"/>
    </source>
</evidence>
<dbReference type="Proteomes" id="UP000198362">
    <property type="component" value="Unassembled WGS sequence"/>
</dbReference>
<sequence length="107" mass="10956">MADLGIDAAALRYSGGGVQASADGISQRLSAFQAELASFGQPWGNDDLGSLIGMAYETVLEVAMDCITENLGGLAEDGAGLVGMADSYDAVEQENVAGSQYFDGRLG</sequence>
<organism evidence="1 2">
    <name type="scientific">Asanoa hainanensis</name>
    <dbReference type="NCBI Taxonomy" id="560556"/>
    <lineage>
        <taxon>Bacteria</taxon>
        <taxon>Bacillati</taxon>
        <taxon>Actinomycetota</taxon>
        <taxon>Actinomycetes</taxon>
        <taxon>Micromonosporales</taxon>
        <taxon>Micromonosporaceae</taxon>
        <taxon>Asanoa</taxon>
    </lineage>
</organism>
<reference evidence="1 2" key="1">
    <citation type="submission" date="2017-06" db="EMBL/GenBank/DDBJ databases">
        <authorList>
            <person name="Kim H.J."/>
            <person name="Triplett B.A."/>
        </authorList>
    </citation>
    <scope>NUCLEOTIDE SEQUENCE [LARGE SCALE GENOMIC DNA]</scope>
    <source>
        <strain evidence="1 2">CGMCC 4.5593</strain>
    </source>
</reference>
<gene>
    <name evidence="1" type="ORF">SAMN05421812_102411</name>
</gene>
<name>A0A239II98_9ACTN</name>
<proteinExistence type="predicted"/>
<keyword evidence="2" id="KW-1185">Reference proteome</keyword>
<accession>A0A239II98</accession>
<dbReference type="RefSeq" id="WP_089245447.1">
    <property type="nucleotide sequence ID" value="NZ_FZPH01000002.1"/>
</dbReference>